<comment type="caution">
    <text evidence="1">The sequence shown here is derived from an EMBL/GenBank/DDBJ whole genome shotgun (WGS) entry which is preliminary data.</text>
</comment>
<proteinExistence type="predicted"/>
<reference evidence="1" key="1">
    <citation type="submission" date="2023-06" db="EMBL/GenBank/DDBJ databases">
        <title>Genome-scale phylogeny and comparative genomics of the fungal order Sordariales.</title>
        <authorList>
            <consortium name="Lawrence Berkeley National Laboratory"/>
            <person name="Hensen N."/>
            <person name="Bonometti L."/>
            <person name="Westerberg I."/>
            <person name="Brannstrom I.O."/>
            <person name="Guillou S."/>
            <person name="Cros-Aarteil S."/>
            <person name="Calhoun S."/>
            <person name="Haridas S."/>
            <person name="Kuo A."/>
            <person name="Mondo S."/>
            <person name="Pangilinan J."/>
            <person name="Riley R."/>
            <person name="Labutti K."/>
            <person name="Andreopoulos B."/>
            <person name="Lipzen A."/>
            <person name="Chen C."/>
            <person name="Yanf M."/>
            <person name="Daum C."/>
            <person name="Ng V."/>
            <person name="Clum A."/>
            <person name="Steindorff A."/>
            <person name="Ohm R."/>
            <person name="Martin F."/>
            <person name="Silar P."/>
            <person name="Natvig D."/>
            <person name="Lalanne C."/>
            <person name="Gautier V."/>
            <person name="Ament-Velasquez S.L."/>
            <person name="Kruys A."/>
            <person name="Hutchinson M.I."/>
            <person name="Powell A.J."/>
            <person name="Barry K."/>
            <person name="Miller A.N."/>
            <person name="Grigoriev I.V."/>
            <person name="Debuchy R."/>
            <person name="Gladieux P."/>
            <person name="Thoren M.H."/>
            <person name="Johannesson H."/>
        </authorList>
    </citation>
    <scope>NUCLEOTIDE SEQUENCE</scope>
    <source>
        <strain evidence="1">SMH2532-1</strain>
    </source>
</reference>
<evidence type="ECO:0000313" key="2">
    <source>
        <dbReference type="Proteomes" id="UP001174936"/>
    </source>
</evidence>
<accession>A0AA40D046</accession>
<sequence length="199" mass="21716">MGSHQRLPVPALGPNLSRFQLGDVQDLDHIFLFRCFRQGGHPGRFPKEGGPGVLKMTGVRRPQVSRLYGSGGAFSSLCTLPVRRINSRAYCLRQGEVAHPAAVLAGNKSEGMTSDYEKDQKRRPTDVQYISNLSFPTSPMDARCDEVDALLVVVHGALTRQSGLGFRNGGLVSSGCPSLSCLSEHVMYPYWHSDSPSAR</sequence>
<name>A0AA40D046_9PEZI</name>
<organism evidence="1 2">
    <name type="scientific">Cercophora newfieldiana</name>
    <dbReference type="NCBI Taxonomy" id="92897"/>
    <lineage>
        <taxon>Eukaryota</taxon>
        <taxon>Fungi</taxon>
        <taxon>Dikarya</taxon>
        <taxon>Ascomycota</taxon>
        <taxon>Pezizomycotina</taxon>
        <taxon>Sordariomycetes</taxon>
        <taxon>Sordariomycetidae</taxon>
        <taxon>Sordariales</taxon>
        <taxon>Lasiosphaeriaceae</taxon>
        <taxon>Cercophora</taxon>
    </lineage>
</organism>
<dbReference type="EMBL" id="JAULSV010000001">
    <property type="protein sequence ID" value="KAK0655429.1"/>
    <property type="molecule type" value="Genomic_DNA"/>
</dbReference>
<protein>
    <submittedName>
        <fullName evidence="1">Uncharacterized protein</fullName>
    </submittedName>
</protein>
<evidence type="ECO:0000313" key="1">
    <source>
        <dbReference type="EMBL" id="KAK0655429.1"/>
    </source>
</evidence>
<dbReference type="AlphaFoldDB" id="A0AA40D046"/>
<dbReference type="Proteomes" id="UP001174936">
    <property type="component" value="Unassembled WGS sequence"/>
</dbReference>
<keyword evidence="2" id="KW-1185">Reference proteome</keyword>
<gene>
    <name evidence="1" type="ORF">B0T16DRAFT_396922</name>
</gene>